<evidence type="ECO:0000313" key="2">
    <source>
        <dbReference type="Proteomes" id="UP001060215"/>
    </source>
</evidence>
<dbReference type="EMBL" id="CM045771">
    <property type="protein sequence ID" value="KAI7989996.1"/>
    <property type="molecule type" value="Genomic_DNA"/>
</dbReference>
<organism evidence="1 2">
    <name type="scientific">Camellia lanceoleosa</name>
    <dbReference type="NCBI Taxonomy" id="1840588"/>
    <lineage>
        <taxon>Eukaryota</taxon>
        <taxon>Viridiplantae</taxon>
        <taxon>Streptophyta</taxon>
        <taxon>Embryophyta</taxon>
        <taxon>Tracheophyta</taxon>
        <taxon>Spermatophyta</taxon>
        <taxon>Magnoliopsida</taxon>
        <taxon>eudicotyledons</taxon>
        <taxon>Gunneridae</taxon>
        <taxon>Pentapetalae</taxon>
        <taxon>asterids</taxon>
        <taxon>Ericales</taxon>
        <taxon>Theaceae</taxon>
        <taxon>Camellia</taxon>
    </lineage>
</organism>
<sequence>MPEERRLRRRIPVSNRKFRPAQPSPWPRRRTPSATGQLSKKPPRPIEILQRCNSEPTLRTDDDNRNLTTPPDSVLFRPMTCTDVFSSADYLPLLQSPQKFEGYSKDSKVVVNVIVEGSPGPIRTMVKLGSSVEETIRLVVSKYSEEGRSPLLHKNSASTFQLYHSHFSLESLNKSDVIGDVGSRSFYLRKGINGDCSNSSSSSSSNEGGIMESAAFFTSEMVSSSTEIIPATPTTPSPLSFLQAFIARNINIIIRTTCKLWRLLGCLHCS</sequence>
<comment type="caution">
    <text evidence="1">The sequence shown here is derived from an EMBL/GenBank/DDBJ whole genome shotgun (WGS) entry which is preliminary data.</text>
</comment>
<keyword evidence="2" id="KW-1185">Reference proteome</keyword>
<dbReference type="Proteomes" id="UP001060215">
    <property type="component" value="Chromosome 14"/>
</dbReference>
<name>A0ACC0FMI2_9ERIC</name>
<proteinExistence type="predicted"/>
<accession>A0ACC0FMI2</accession>
<reference evidence="1 2" key="1">
    <citation type="journal article" date="2022" name="Plant J.">
        <title>Chromosome-level genome of Camellia lanceoleosa provides a valuable resource for understanding genome evolution and self-incompatibility.</title>
        <authorList>
            <person name="Gong W."/>
            <person name="Xiao S."/>
            <person name="Wang L."/>
            <person name="Liao Z."/>
            <person name="Chang Y."/>
            <person name="Mo W."/>
            <person name="Hu G."/>
            <person name="Li W."/>
            <person name="Zhao G."/>
            <person name="Zhu H."/>
            <person name="Hu X."/>
            <person name="Ji K."/>
            <person name="Xiang X."/>
            <person name="Song Q."/>
            <person name="Yuan D."/>
            <person name="Jin S."/>
            <person name="Zhang L."/>
        </authorList>
    </citation>
    <scope>NUCLEOTIDE SEQUENCE [LARGE SCALE GENOMIC DNA]</scope>
    <source>
        <strain evidence="1">SQ_2022a</strain>
    </source>
</reference>
<gene>
    <name evidence="1" type="ORF">LOK49_LG13G01353</name>
</gene>
<evidence type="ECO:0000313" key="1">
    <source>
        <dbReference type="EMBL" id="KAI7989996.1"/>
    </source>
</evidence>
<protein>
    <submittedName>
        <fullName evidence="1">Uncharacterized protein</fullName>
    </submittedName>
</protein>